<feature type="compositionally biased region" description="Acidic residues" evidence="1">
    <location>
        <begin position="206"/>
        <end position="217"/>
    </location>
</feature>
<sequence>MLGEPASAGSDIAIATIATGRLYVLGTTERPRTPVILDGQFRTESDERGGFQYELIYHPAPCIVSATIEGKAYKAVVSNCGQQGSPGPSRGAGEAVAVPAPGAKPAAPVASGRTSPTASVEPPNPAPTSEAAGPAASPAPTPAAPIPDTTSAVNGTAHLPRAQPKNTNPIANPPLPPARPSFQTEVRAHVPRPAKVLQRPKNDAQPEPDDPAAPLEE</sequence>
<keyword evidence="3" id="KW-1185">Reference proteome</keyword>
<reference evidence="3" key="1">
    <citation type="journal article" date="2019" name="Int. J. Syst. Evol. Microbiol.">
        <title>The Global Catalogue of Microorganisms (GCM) 10K type strain sequencing project: providing services to taxonomists for standard genome sequencing and annotation.</title>
        <authorList>
            <consortium name="The Broad Institute Genomics Platform"/>
            <consortium name="The Broad Institute Genome Sequencing Center for Infectious Disease"/>
            <person name="Wu L."/>
            <person name="Ma J."/>
        </authorList>
    </citation>
    <scope>NUCLEOTIDE SEQUENCE [LARGE SCALE GENOMIC DNA]</scope>
    <source>
        <strain evidence="3">CECT 7806</strain>
    </source>
</reference>
<evidence type="ECO:0000256" key="1">
    <source>
        <dbReference type="SAM" id="MobiDB-lite"/>
    </source>
</evidence>
<organism evidence="2 3">
    <name type="scientific">Methylobacterium longum</name>
    <dbReference type="NCBI Taxonomy" id="767694"/>
    <lineage>
        <taxon>Bacteria</taxon>
        <taxon>Pseudomonadati</taxon>
        <taxon>Pseudomonadota</taxon>
        <taxon>Alphaproteobacteria</taxon>
        <taxon>Hyphomicrobiales</taxon>
        <taxon>Methylobacteriaceae</taxon>
        <taxon>Methylobacterium</taxon>
    </lineage>
</organism>
<dbReference type="EMBL" id="JAUFPT010000005">
    <property type="protein sequence ID" value="MDN3569338.1"/>
    <property type="molecule type" value="Genomic_DNA"/>
</dbReference>
<evidence type="ECO:0000313" key="3">
    <source>
        <dbReference type="Proteomes" id="UP001244297"/>
    </source>
</evidence>
<accession>A0ABT8AIK3</accession>
<dbReference type="RefSeq" id="WP_238289935.1">
    <property type="nucleotide sequence ID" value="NZ_BPQS01000018.1"/>
</dbReference>
<dbReference type="Proteomes" id="UP001244297">
    <property type="component" value="Unassembled WGS sequence"/>
</dbReference>
<proteinExistence type="predicted"/>
<feature type="region of interest" description="Disordered" evidence="1">
    <location>
        <begin position="80"/>
        <end position="217"/>
    </location>
</feature>
<feature type="compositionally biased region" description="Low complexity" evidence="1">
    <location>
        <begin position="127"/>
        <end position="136"/>
    </location>
</feature>
<comment type="caution">
    <text evidence="2">The sequence shown here is derived from an EMBL/GenBank/DDBJ whole genome shotgun (WGS) entry which is preliminary data.</text>
</comment>
<protein>
    <submittedName>
        <fullName evidence="2">Uncharacterized protein</fullName>
    </submittedName>
</protein>
<gene>
    <name evidence="2" type="ORF">QWZ18_01715</name>
</gene>
<feature type="compositionally biased region" description="Low complexity" evidence="1">
    <location>
        <begin position="91"/>
        <end position="110"/>
    </location>
</feature>
<name>A0ABT8AIK3_9HYPH</name>
<evidence type="ECO:0000313" key="2">
    <source>
        <dbReference type="EMBL" id="MDN3569338.1"/>
    </source>
</evidence>